<evidence type="ECO:0000313" key="2">
    <source>
        <dbReference type="Proteomes" id="UP000827872"/>
    </source>
</evidence>
<comment type="caution">
    <text evidence="1">The sequence shown here is derived from an EMBL/GenBank/DDBJ whole genome shotgun (WGS) entry which is preliminary data.</text>
</comment>
<gene>
    <name evidence="1" type="ORF">K3G42_002085</name>
</gene>
<keyword evidence="2" id="KW-1185">Reference proteome</keyword>
<name>A0ACB8F0S6_9SAUR</name>
<sequence length="132" mass="14363">MEIVIGGGECDHSGVSLPSSPPFLRQGKKFRQLKGSTFLLLPPPPSGLQIPQRPHKQRRPLLEFGENTGSPLGGGSEKATELFGFCGGEDRKQYNQFLKAKETLPQRSRFGSSIVSTLGWARARVGGGRSER</sequence>
<protein>
    <submittedName>
        <fullName evidence="1">Uncharacterized protein</fullName>
    </submittedName>
</protein>
<dbReference type="EMBL" id="CM037618">
    <property type="protein sequence ID" value="KAH7998868.1"/>
    <property type="molecule type" value="Genomic_DNA"/>
</dbReference>
<proteinExistence type="predicted"/>
<accession>A0ACB8F0S6</accession>
<organism evidence="1 2">
    <name type="scientific">Sphaerodactylus townsendi</name>
    <dbReference type="NCBI Taxonomy" id="933632"/>
    <lineage>
        <taxon>Eukaryota</taxon>
        <taxon>Metazoa</taxon>
        <taxon>Chordata</taxon>
        <taxon>Craniata</taxon>
        <taxon>Vertebrata</taxon>
        <taxon>Euteleostomi</taxon>
        <taxon>Lepidosauria</taxon>
        <taxon>Squamata</taxon>
        <taxon>Bifurcata</taxon>
        <taxon>Gekkota</taxon>
        <taxon>Sphaerodactylidae</taxon>
        <taxon>Sphaerodactylus</taxon>
    </lineage>
</organism>
<reference evidence="1" key="1">
    <citation type="submission" date="2021-08" db="EMBL/GenBank/DDBJ databases">
        <title>The first chromosome-level gecko genome reveals the dynamic sex chromosomes of Neotropical dwarf geckos (Sphaerodactylidae: Sphaerodactylus).</title>
        <authorList>
            <person name="Pinto B.J."/>
            <person name="Keating S.E."/>
            <person name="Gamble T."/>
        </authorList>
    </citation>
    <scope>NUCLEOTIDE SEQUENCE</scope>
    <source>
        <strain evidence="1">TG3544</strain>
    </source>
</reference>
<dbReference type="Proteomes" id="UP000827872">
    <property type="component" value="Linkage Group LG05"/>
</dbReference>
<evidence type="ECO:0000313" key="1">
    <source>
        <dbReference type="EMBL" id="KAH7998868.1"/>
    </source>
</evidence>